<dbReference type="Gene3D" id="3.40.50.300">
    <property type="entry name" value="P-loop containing nucleotide triphosphate hydrolases"/>
    <property type="match status" value="1"/>
</dbReference>
<dbReference type="AlphaFoldDB" id="A0A0B7K9F7"/>
<dbReference type="InterPro" id="IPR027417">
    <property type="entry name" value="P-loop_NTPase"/>
</dbReference>
<protein>
    <recommendedName>
        <fullName evidence="3">Zona occludens toxin N-terminal domain-containing protein</fullName>
    </recommendedName>
</protein>
<dbReference type="EMBL" id="CDPU01000023">
    <property type="protein sequence ID" value="CEO51560.1"/>
    <property type="molecule type" value="Genomic_DNA"/>
</dbReference>
<proteinExistence type="predicted"/>
<evidence type="ECO:0000256" key="1">
    <source>
        <dbReference type="SAM" id="MobiDB-lite"/>
    </source>
</evidence>
<evidence type="ECO:0000313" key="2">
    <source>
        <dbReference type="EMBL" id="CEO51560.1"/>
    </source>
</evidence>
<accession>A0A0B7K9F7</accession>
<evidence type="ECO:0008006" key="3">
    <source>
        <dbReference type="Google" id="ProtNLM"/>
    </source>
</evidence>
<sequence>MASVTPTSSSSAGTGIPEAHLALLQDNVDDSFMADFATAPLFTENVRLAVDYESSDPDDEPTFSQYGLLGGDVTAGNLDRLASGDLDPRVFYNTAAPSSTFICGSQGSGKSHTLSVLLENSLAKSVANVLPRPLTGLLFHRDSFVSETAGAPCEAAYLSSNPDISVRVLCAPSNIMNIHRIYSSLPNVSVEELRINQSDLNTSRMLGLMAVHTGKDGGMPLYLYVLNRILRDLRIEQQRSGLAFNYGKFKATIGAEAMLDSQLLPLQQRLETLESFMVQDQAPQYKLGMKNQQPQKQSPKAKKSSMDRQDIAKGNIWFPKSGQLTIVDLSCPCITAEIACSLFGICLSLFLEQSSDVGRIVALDEAHKFMNDSSECASLTDGLLHTIRMQRHLAARVIISTQEPTISTKLLDLCTMTIVHRFTSPDWLLALKKHLAGASKHTKADTDDFSEATSSSDAGVRPLVLKGDDYMSALFSQIVSLRTGEALVFAPSAVIDVDYNPCNDEKVDDAVADGSSQEVLEPAVDSGAKLYAESDIVSSPKSSVGDDACSMADDAYDSDESEYFPSPKKLGDGVLKLRIRMRVTADGGRSVMAH</sequence>
<dbReference type="SUPFAM" id="SSF52540">
    <property type="entry name" value="P-loop containing nucleoside triphosphate hydrolases"/>
    <property type="match status" value="1"/>
</dbReference>
<reference evidence="2" key="1">
    <citation type="submission" date="2015-01" db="EMBL/GenBank/DDBJ databases">
        <authorList>
            <person name="Durling Mikael"/>
        </authorList>
    </citation>
    <scope>NUCLEOTIDE SEQUENCE</scope>
</reference>
<feature type="region of interest" description="Disordered" evidence="1">
    <location>
        <begin position="287"/>
        <end position="307"/>
    </location>
</feature>
<gene>
    <name evidence="2" type="ORF">BN869_000007618_1</name>
</gene>
<organism evidence="2">
    <name type="scientific">Bionectria ochroleuca</name>
    <name type="common">Gliocladium roseum</name>
    <dbReference type="NCBI Taxonomy" id="29856"/>
    <lineage>
        <taxon>Eukaryota</taxon>
        <taxon>Fungi</taxon>
        <taxon>Dikarya</taxon>
        <taxon>Ascomycota</taxon>
        <taxon>Pezizomycotina</taxon>
        <taxon>Sordariomycetes</taxon>
        <taxon>Hypocreomycetidae</taxon>
        <taxon>Hypocreales</taxon>
        <taxon>Bionectriaceae</taxon>
        <taxon>Clonostachys</taxon>
    </lineage>
</organism>
<name>A0A0B7K9F7_BIOOC</name>